<dbReference type="PANTHER" id="PTHR43308:SF5">
    <property type="entry name" value="S-LAYER PROTEIN _ PEPTIDOGLYCAN ENDO-BETA-N-ACETYLGLUCOSAMINIDASE"/>
    <property type="match status" value="1"/>
</dbReference>
<feature type="domain" description="SLH" evidence="3">
    <location>
        <begin position="145"/>
        <end position="207"/>
    </location>
</feature>
<dbReference type="InterPro" id="IPR008964">
    <property type="entry name" value="Invasin/intimin_cell_adhesion"/>
</dbReference>
<feature type="domain" description="SLH" evidence="3">
    <location>
        <begin position="81"/>
        <end position="144"/>
    </location>
</feature>
<evidence type="ECO:0000256" key="2">
    <source>
        <dbReference type="SAM" id="SignalP"/>
    </source>
</evidence>
<feature type="signal peptide" evidence="2">
    <location>
        <begin position="1"/>
        <end position="24"/>
    </location>
</feature>
<dbReference type="SUPFAM" id="SSF49373">
    <property type="entry name" value="Invasin/intimin cell-adhesion fragments"/>
    <property type="match status" value="2"/>
</dbReference>
<dbReference type="Gene3D" id="2.60.40.1080">
    <property type="match status" value="2"/>
</dbReference>
<dbReference type="Pfam" id="PF00395">
    <property type="entry name" value="SLH"/>
    <property type="match status" value="3"/>
</dbReference>
<sequence length="634" mass="65603">MKSRLLAVTLVFSLLLALAGVAYAGFSDLNGHWAQKQVEEWADKGLVRGYQDGTFRPNNAVTRAEFVALVNRAMEVEGSGAEVSFKDVKSGDWFFNDVAAAVSAGYVGGYEDGTFRPNQPITRQEAASIIGRLLNLGSGDASVLAKFKDAGQIGSWARGSVAAVVAEGLMGGYADGTFGPARSITRAETVVVLDRAVSGETPQVPGEEIKVTGVKLDRDTLSLSVGSTVQLKATITPDNATNKEVTWSTSDEKIATVDDQGNVKGVAEGKATITVTTADGGFQDNCEVTVVRRSSGGGGGGGGGGGSTTIPVTGVTLDKTSLTMNVGESYQLKATVSPDNATNKNVTWSSSNPDVAAVDNTGKVTAVAAGTATITVKTVDGGKTATCVVTVSKWPKEVQDVVASSLAGNTAVKVFIKAEYAEEVTSVTVNGQAAQKQEANPLEWRVVLSGIYTVDDLTVEVNAAAAPVLPDEVASVVASPLAGVTAVKVFIKPDLVDLIEGVSINGQPAVQQEANPAEWRAVLDGTLDESELNITVTRKQEQPAPQPGEAQLIDTVNSNISYSATFGTNAYIYILPGKNVTSVTVGDVQATYNQSNGVWVATLQGVSAGDVVDVVASGPDGTETVTFTVVDLGV</sequence>
<keyword evidence="2" id="KW-0732">Signal</keyword>
<dbReference type="RefSeq" id="WP_083543003.1">
    <property type="nucleotide sequence ID" value="NZ_FQUW01000004.1"/>
</dbReference>
<name>A0A1M4S7L1_9FIRM</name>
<organism evidence="4 5">
    <name type="scientific">Desulfofundulus australicus DSM 11792</name>
    <dbReference type="NCBI Taxonomy" id="1121425"/>
    <lineage>
        <taxon>Bacteria</taxon>
        <taxon>Bacillati</taxon>
        <taxon>Bacillota</taxon>
        <taxon>Clostridia</taxon>
        <taxon>Eubacteriales</taxon>
        <taxon>Peptococcaceae</taxon>
        <taxon>Desulfofundulus</taxon>
    </lineage>
</organism>
<evidence type="ECO:0000259" key="3">
    <source>
        <dbReference type="PROSITE" id="PS51272"/>
    </source>
</evidence>
<dbReference type="PROSITE" id="PS51272">
    <property type="entry name" value="SLH"/>
    <property type="match status" value="3"/>
</dbReference>
<dbReference type="PANTHER" id="PTHR43308">
    <property type="entry name" value="OUTER MEMBRANE PROTEIN ALPHA-RELATED"/>
    <property type="match status" value="1"/>
</dbReference>
<reference evidence="5" key="1">
    <citation type="submission" date="2016-11" db="EMBL/GenBank/DDBJ databases">
        <authorList>
            <person name="Varghese N."/>
            <person name="Submissions S."/>
        </authorList>
    </citation>
    <scope>NUCLEOTIDE SEQUENCE [LARGE SCALE GENOMIC DNA]</scope>
    <source>
        <strain evidence="5">DSM 11792</strain>
    </source>
</reference>
<proteinExistence type="predicted"/>
<dbReference type="EMBL" id="FQUW01000004">
    <property type="protein sequence ID" value="SHE28168.1"/>
    <property type="molecule type" value="Genomic_DNA"/>
</dbReference>
<dbReference type="Pfam" id="PF02368">
    <property type="entry name" value="Big_2"/>
    <property type="match status" value="2"/>
</dbReference>
<keyword evidence="1" id="KW-0677">Repeat</keyword>
<protein>
    <submittedName>
        <fullName evidence="4">S-layer homology domain-containing protein</fullName>
    </submittedName>
</protein>
<evidence type="ECO:0000256" key="1">
    <source>
        <dbReference type="ARBA" id="ARBA00022737"/>
    </source>
</evidence>
<dbReference type="AlphaFoldDB" id="A0A1M4S7L1"/>
<feature type="chain" id="PRO_5012725264" evidence="2">
    <location>
        <begin position="25"/>
        <end position="634"/>
    </location>
</feature>
<dbReference type="OrthoDB" id="2112962at2"/>
<evidence type="ECO:0000313" key="4">
    <source>
        <dbReference type="EMBL" id="SHE28168.1"/>
    </source>
</evidence>
<keyword evidence="5" id="KW-1185">Reference proteome</keyword>
<evidence type="ECO:0000313" key="5">
    <source>
        <dbReference type="Proteomes" id="UP000184196"/>
    </source>
</evidence>
<dbReference type="SMART" id="SM00635">
    <property type="entry name" value="BID_2"/>
    <property type="match status" value="2"/>
</dbReference>
<dbReference type="InterPro" id="IPR001119">
    <property type="entry name" value="SLH_dom"/>
</dbReference>
<accession>A0A1M4S7L1</accession>
<dbReference type="InterPro" id="IPR051465">
    <property type="entry name" value="Cell_Envelope_Struct_Comp"/>
</dbReference>
<feature type="domain" description="SLH" evidence="3">
    <location>
        <begin position="21"/>
        <end position="80"/>
    </location>
</feature>
<gene>
    <name evidence="4" type="ORF">SAMN02745218_00007</name>
</gene>
<dbReference type="Proteomes" id="UP000184196">
    <property type="component" value="Unassembled WGS sequence"/>
</dbReference>
<dbReference type="InterPro" id="IPR003343">
    <property type="entry name" value="Big_2"/>
</dbReference>